<name>A0A5J5K0C8_9ACTN</name>
<sequence length="215" mass="24982">MHPVVHEPVIYDYDAARFDFGDILRKIYDVDDLARLRPEGELEVMTWRTDQSTDFHAKFYEAFEAELKPLYREFVAAFVPGVLGTEEFCFQRVPTFRVHFPGNVAVGDFHRDRDYNHGDGEVNFWVPFTPAYDTNSVWIERELGSGDYRPMTLDPGQVLVFDSVDWSHGNKINETGSTRVSFDFRCIRLSDYNPSTLRTVDAKRGLWIGDYFDVL</sequence>
<comment type="caution">
    <text evidence="1">The sequence shown here is derived from an EMBL/GenBank/DDBJ whole genome shotgun (WGS) entry which is preliminary data.</text>
</comment>
<evidence type="ECO:0000313" key="1">
    <source>
        <dbReference type="EMBL" id="KAA9377602.1"/>
    </source>
</evidence>
<dbReference type="Proteomes" id="UP000327011">
    <property type="component" value="Unassembled WGS sequence"/>
</dbReference>
<dbReference type="AlphaFoldDB" id="A0A5J5K0C8"/>
<dbReference type="Gene3D" id="2.60.120.620">
    <property type="entry name" value="q2cbj1_9rhob like domain"/>
    <property type="match status" value="1"/>
</dbReference>
<dbReference type="SUPFAM" id="SSF51197">
    <property type="entry name" value="Clavaminate synthase-like"/>
    <property type="match status" value="1"/>
</dbReference>
<reference evidence="1 2" key="1">
    <citation type="submission" date="2019-09" db="EMBL/GenBank/DDBJ databases">
        <title>Screening of Novel Bioactive Compounds from Soil-Associated.</title>
        <authorList>
            <person name="Gong X."/>
        </authorList>
    </citation>
    <scope>NUCLEOTIDE SEQUENCE [LARGE SCALE GENOMIC DNA]</scope>
    <source>
        <strain evidence="1 2">Gxj-6</strain>
    </source>
</reference>
<organism evidence="1 2">
    <name type="scientific">Microbispora cellulosiformans</name>
    <dbReference type="NCBI Taxonomy" id="2614688"/>
    <lineage>
        <taxon>Bacteria</taxon>
        <taxon>Bacillati</taxon>
        <taxon>Actinomycetota</taxon>
        <taxon>Actinomycetes</taxon>
        <taxon>Streptosporangiales</taxon>
        <taxon>Streptosporangiaceae</taxon>
        <taxon>Microbispora</taxon>
    </lineage>
</organism>
<dbReference type="EMBL" id="VYTZ01000006">
    <property type="protein sequence ID" value="KAA9377602.1"/>
    <property type="molecule type" value="Genomic_DNA"/>
</dbReference>
<proteinExistence type="predicted"/>
<evidence type="ECO:0000313" key="2">
    <source>
        <dbReference type="Proteomes" id="UP000327011"/>
    </source>
</evidence>
<dbReference type="RefSeq" id="WP_150934793.1">
    <property type="nucleotide sequence ID" value="NZ_VYTZ01000006.1"/>
</dbReference>
<gene>
    <name evidence="1" type="ORF">F5972_18435</name>
</gene>
<keyword evidence="2" id="KW-1185">Reference proteome</keyword>
<accession>A0A5J5K0C8</accession>
<protein>
    <submittedName>
        <fullName evidence="1">Streptomycin biosynthesis protein StrG</fullName>
    </submittedName>
</protein>